<comment type="caution">
    <text evidence="6">Lacks conserved residue(s) required for the propagation of feature annotation.</text>
</comment>
<dbReference type="InterPro" id="IPR036055">
    <property type="entry name" value="LDL_receptor-like_sf"/>
</dbReference>
<dbReference type="EMBL" id="OV725080">
    <property type="protein sequence ID" value="CAH1400753.1"/>
    <property type="molecule type" value="Genomic_DNA"/>
</dbReference>
<dbReference type="OrthoDB" id="2019384at2759"/>
<dbReference type="PROSITE" id="PS50240">
    <property type="entry name" value="TRYPSIN_DOM"/>
    <property type="match status" value="1"/>
</dbReference>
<evidence type="ECO:0000256" key="4">
    <source>
        <dbReference type="ARBA" id="ARBA00023157"/>
    </source>
</evidence>
<feature type="disulfide bond" evidence="6">
    <location>
        <begin position="277"/>
        <end position="304"/>
    </location>
</feature>
<sequence>MLASNQFHTSKMRALLLVVSLHVSHVFCDLRERRAVGCTGPSFRCSNGECISSTSVCDGAVDCRDRSDETQAVCTELNLPCPSFAFRCAYGACVDKSTICNGIQDCADNSDELLPQCVKSNPIAKKCKQYEFQCDSGQCVDEVSVCDGTSDCVDESDETITQCINIRCPAYTFQCAYGGCIDKIKKCDGKEDCKDGSDEDTELCKASKPRQNSTTTVRPTPPRRKKPTDFRGGCPLPEQPENGSYEVTGCNEADFSSKCRKVPDTIVSSDSSLKYSCNPGYVLPENTYRIFCSEGTWEPTPPRCLKLCKGLHSDSLDLECYYRGSKIDCGQPMRPGTELKATCKQTYHIGDPSTSFTITQCLADGTWANELYKCVPDCGIRNPINKITPAIKGGMKTKQSEYPWHAGLYQDDGDDVSYICGGTIVHPKAVLTAAHCVYNETRNSMIDARLLKVAVGKYRSNWNIKEGTEQKFSVKEIIIRDKYVGKSNRFEQDIAILDLKSIILLSTAVMPVCFDRGESLSLYQGLKAVGTVVGWGITDNGDISDALLVATFPILDFHDCRVKADNSFSFYITYDKFCAGLSNGTSVQQGDSGGGLTFPRFSNGVEQHFIYGIVSLKPKNSDDIAAFTNITEHMEWIDRVLNAIKSSKTLN</sequence>
<evidence type="ECO:0000259" key="9">
    <source>
        <dbReference type="PROSITE" id="PS50240"/>
    </source>
</evidence>
<evidence type="ECO:0000313" key="11">
    <source>
        <dbReference type="EMBL" id="CAH1400753.1"/>
    </source>
</evidence>
<evidence type="ECO:0000256" key="3">
    <source>
        <dbReference type="ARBA" id="ARBA00022825"/>
    </source>
</evidence>
<dbReference type="Pfam" id="PF00084">
    <property type="entry name" value="Sushi"/>
    <property type="match status" value="1"/>
</dbReference>
<dbReference type="GO" id="GO:0004252">
    <property type="term" value="F:serine-type endopeptidase activity"/>
    <property type="evidence" value="ECO:0007669"/>
    <property type="project" value="InterPro"/>
</dbReference>
<evidence type="ECO:0000256" key="7">
    <source>
        <dbReference type="SAM" id="MobiDB-lite"/>
    </source>
</evidence>
<dbReference type="InterPro" id="IPR023415">
    <property type="entry name" value="LDLR_class-A_CS"/>
</dbReference>
<feature type="chain" id="PRO_5040483167" evidence="8">
    <location>
        <begin position="29"/>
        <end position="651"/>
    </location>
</feature>
<dbReference type="SMART" id="SM00020">
    <property type="entry name" value="Tryp_SPc"/>
    <property type="match status" value="1"/>
</dbReference>
<feature type="disulfide bond" evidence="5">
    <location>
        <begin position="168"/>
        <end position="180"/>
    </location>
</feature>
<protein>
    <submittedName>
        <fullName evidence="11">Uncharacterized protein</fullName>
    </submittedName>
</protein>
<dbReference type="PROSITE" id="PS00134">
    <property type="entry name" value="TRYPSIN_HIS"/>
    <property type="match status" value="1"/>
</dbReference>
<dbReference type="InterPro" id="IPR001254">
    <property type="entry name" value="Trypsin_dom"/>
</dbReference>
<dbReference type="InterPro" id="IPR035976">
    <property type="entry name" value="Sushi/SCR/CCP_sf"/>
</dbReference>
<reference evidence="11" key="1">
    <citation type="submission" date="2022-01" db="EMBL/GenBank/DDBJ databases">
        <authorList>
            <person name="King R."/>
        </authorList>
    </citation>
    <scope>NUCLEOTIDE SEQUENCE</scope>
</reference>
<dbReference type="PANTHER" id="PTHR24252:SF7">
    <property type="entry name" value="HYALIN"/>
    <property type="match status" value="1"/>
</dbReference>
<dbReference type="Gene3D" id="2.40.10.10">
    <property type="entry name" value="Trypsin-like serine proteases"/>
    <property type="match status" value="2"/>
</dbReference>
<dbReference type="GO" id="GO:0006508">
    <property type="term" value="P:proteolysis"/>
    <property type="evidence" value="ECO:0007669"/>
    <property type="project" value="UniProtKB-KW"/>
</dbReference>
<dbReference type="SUPFAM" id="SSF50494">
    <property type="entry name" value="Trypsin-like serine proteases"/>
    <property type="match status" value="1"/>
</dbReference>
<feature type="signal peptide" evidence="8">
    <location>
        <begin position="1"/>
        <end position="28"/>
    </location>
</feature>
<evidence type="ECO:0000256" key="1">
    <source>
        <dbReference type="ARBA" id="ARBA00022670"/>
    </source>
</evidence>
<dbReference type="SUPFAM" id="SSF57424">
    <property type="entry name" value="LDL receptor-like module"/>
    <property type="match status" value="4"/>
</dbReference>
<name>A0A9P0HE67_NEZVI</name>
<dbReference type="PRINTS" id="PR00261">
    <property type="entry name" value="LDLRECEPTOR"/>
</dbReference>
<evidence type="ECO:0000313" key="12">
    <source>
        <dbReference type="Proteomes" id="UP001152798"/>
    </source>
</evidence>
<feature type="domain" description="Sushi" evidence="10">
    <location>
        <begin position="257"/>
        <end position="306"/>
    </location>
</feature>
<dbReference type="InterPro" id="IPR043504">
    <property type="entry name" value="Peptidase_S1_PA_chymotrypsin"/>
</dbReference>
<dbReference type="Gene3D" id="2.10.70.10">
    <property type="entry name" value="Complement Module, domain 1"/>
    <property type="match status" value="1"/>
</dbReference>
<gene>
    <name evidence="11" type="ORF">NEZAVI_LOCUS9926</name>
</gene>
<feature type="disulfide bond" evidence="5">
    <location>
        <begin position="175"/>
        <end position="193"/>
    </location>
</feature>
<feature type="disulfide bond" evidence="5">
    <location>
        <begin position="38"/>
        <end position="50"/>
    </location>
</feature>
<keyword evidence="6" id="KW-0768">Sushi</keyword>
<feature type="disulfide bond" evidence="5">
    <location>
        <begin position="81"/>
        <end position="93"/>
    </location>
</feature>
<proteinExistence type="predicted"/>
<evidence type="ECO:0000256" key="6">
    <source>
        <dbReference type="PROSITE-ProRule" id="PRU00302"/>
    </source>
</evidence>
<evidence type="ECO:0000256" key="2">
    <source>
        <dbReference type="ARBA" id="ARBA00022801"/>
    </source>
</evidence>
<dbReference type="PROSITE" id="PS50068">
    <property type="entry name" value="LDLRA_2"/>
    <property type="match status" value="4"/>
</dbReference>
<dbReference type="PROSITE" id="PS01209">
    <property type="entry name" value="LDLRA_1"/>
    <property type="match status" value="3"/>
</dbReference>
<keyword evidence="8" id="KW-0732">Signal</keyword>
<dbReference type="Proteomes" id="UP001152798">
    <property type="component" value="Chromosome 4"/>
</dbReference>
<dbReference type="Gene3D" id="4.10.400.10">
    <property type="entry name" value="Low-density Lipoprotein Receptor"/>
    <property type="match status" value="4"/>
</dbReference>
<evidence type="ECO:0000256" key="8">
    <source>
        <dbReference type="SAM" id="SignalP"/>
    </source>
</evidence>
<dbReference type="InterPro" id="IPR000436">
    <property type="entry name" value="Sushi_SCR_CCP_dom"/>
</dbReference>
<dbReference type="SMART" id="SM00032">
    <property type="entry name" value="CCP"/>
    <property type="match status" value="2"/>
</dbReference>
<keyword evidence="1" id="KW-0645">Protease</keyword>
<evidence type="ECO:0000256" key="5">
    <source>
        <dbReference type="PROSITE-ProRule" id="PRU00124"/>
    </source>
</evidence>
<feature type="region of interest" description="Disordered" evidence="7">
    <location>
        <begin position="201"/>
        <end position="234"/>
    </location>
</feature>
<dbReference type="FunFam" id="2.40.10.10:FF:000372">
    <property type="entry name" value="Myeloblastin"/>
    <property type="match status" value="1"/>
</dbReference>
<feature type="disulfide bond" evidence="5">
    <location>
        <begin position="134"/>
        <end position="152"/>
    </location>
</feature>
<keyword evidence="4 6" id="KW-1015">Disulfide bond</keyword>
<feature type="disulfide bond" evidence="5">
    <location>
        <begin position="88"/>
        <end position="106"/>
    </location>
</feature>
<feature type="disulfide bond" evidence="5">
    <location>
        <begin position="45"/>
        <end position="63"/>
    </location>
</feature>
<keyword evidence="2" id="KW-0378">Hydrolase</keyword>
<keyword evidence="12" id="KW-1185">Reference proteome</keyword>
<dbReference type="CDD" id="cd00112">
    <property type="entry name" value="LDLa"/>
    <property type="match status" value="4"/>
</dbReference>
<keyword evidence="3" id="KW-0720">Serine protease</keyword>
<dbReference type="PANTHER" id="PTHR24252">
    <property type="entry name" value="ACROSIN-RELATED"/>
    <property type="match status" value="1"/>
</dbReference>
<feature type="disulfide bond" evidence="5">
    <location>
        <begin position="127"/>
        <end position="139"/>
    </location>
</feature>
<feature type="domain" description="Peptidase S1" evidence="9">
    <location>
        <begin position="391"/>
        <end position="642"/>
    </location>
</feature>
<accession>A0A9P0HE67</accession>
<dbReference type="Pfam" id="PF00089">
    <property type="entry name" value="Trypsin"/>
    <property type="match status" value="1"/>
</dbReference>
<dbReference type="InterPro" id="IPR018114">
    <property type="entry name" value="TRYPSIN_HIS"/>
</dbReference>
<dbReference type="SUPFAM" id="SSF57535">
    <property type="entry name" value="Complement control module/SCR domain"/>
    <property type="match status" value="1"/>
</dbReference>
<dbReference type="PROSITE" id="PS50923">
    <property type="entry name" value="SUSHI"/>
    <property type="match status" value="1"/>
</dbReference>
<dbReference type="CDD" id="cd00190">
    <property type="entry name" value="Tryp_SPc"/>
    <property type="match status" value="1"/>
</dbReference>
<dbReference type="SMART" id="SM00192">
    <property type="entry name" value="LDLa"/>
    <property type="match status" value="4"/>
</dbReference>
<organism evidence="11 12">
    <name type="scientific">Nezara viridula</name>
    <name type="common">Southern green stink bug</name>
    <name type="synonym">Cimex viridulus</name>
    <dbReference type="NCBI Taxonomy" id="85310"/>
    <lineage>
        <taxon>Eukaryota</taxon>
        <taxon>Metazoa</taxon>
        <taxon>Ecdysozoa</taxon>
        <taxon>Arthropoda</taxon>
        <taxon>Hexapoda</taxon>
        <taxon>Insecta</taxon>
        <taxon>Pterygota</taxon>
        <taxon>Neoptera</taxon>
        <taxon>Paraneoptera</taxon>
        <taxon>Hemiptera</taxon>
        <taxon>Heteroptera</taxon>
        <taxon>Panheteroptera</taxon>
        <taxon>Pentatomomorpha</taxon>
        <taxon>Pentatomoidea</taxon>
        <taxon>Pentatomidae</taxon>
        <taxon>Pentatominae</taxon>
        <taxon>Nezara</taxon>
    </lineage>
</organism>
<dbReference type="AlphaFoldDB" id="A0A9P0HE67"/>
<dbReference type="InterPro" id="IPR002172">
    <property type="entry name" value="LDrepeatLR_classA_rpt"/>
</dbReference>
<evidence type="ECO:0000259" key="10">
    <source>
        <dbReference type="PROSITE" id="PS50923"/>
    </source>
</evidence>
<dbReference type="Pfam" id="PF00057">
    <property type="entry name" value="Ldl_recept_a"/>
    <property type="match status" value="4"/>
</dbReference>
<dbReference type="InterPro" id="IPR009003">
    <property type="entry name" value="Peptidase_S1_PA"/>
</dbReference>
<dbReference type="CDD" id="cd00033">
    <property type="entry name" value="CCP"/>
    <property type="match status" value="1"/>
</dbReference>